<dbReference type="Pfam" id="PF17248">
    <property type="entry name" value="DUF5317"/>
    <property type="match status" value="1"/>
</dbReference>
<keyword evidence="1" id="KW-1133">Transmembrane helix</keyword>
<protein>
    <recommendedName>
        <fullName evidence="4">DUF5317 domain-containing protein</fullName>
    </recommendedName>
</protein>
<evidence type="ECO:0000313" key="3">
    <source>
        <dbReference type="Proteomes" id="UP000006558"/>
    </source>
</evidence>
<evidence type="ECO:0008006" key="4">
    <source>
        <dbReference type="Google" id="ProtNLM"/>
    </source>
</evidence>
<dbReference type="RefSeq" id="WP_011943807.1">
    <property type="nucleotide sequence ID" value="NC_009486.1"/>
</dbReference>
<feature type="transmembrane region" description="Helical" evidence="1">
    <location>
        <begin position="134"/>
        <end position="153"/>
    </location>
</feature>
<gene>
    <name evidence="2" type="ordered locus">Tpet_1325</name>
</gene>
<dbReference type="STRING" id="390874.Tpet_1325"/>
<dbReference type="EMBL" id="CP000702">
    <property type="protein sequence ID" value="ABQ47339.1"/>
    <property type="molecule type" value="Genomic_DNA"/>
</dbReference>
<feature type="transmembrane region" description="Helical" evidence="1">
    <location>
        <begin position="41"/>
        <end position="62"/>
    </location>
</feature>
<dbReference type="HOGENOM" id="CLU_1659898_0_0_0"/>
<dbReference type="AlphaFoldDB" id="A5IMB6"/>
<dbReference type="eggNOG" id="ENOG5033BXS">
    <property type="taxonomic scope" value="Bacteria"/>
</dbReference>
<name>A5IMB6_THEP1</name>
<accession>A5IMB6</accession>
<keyword evidence="1" id="KW-0812">Transmembrane</keyword>
<sequence>MMIDVFLIALLLSTLTGNIKNVLKYNYRGLYLFAIPFVLQLLPWKEILVPVSFAMLLLFFIWNRDIPGFKLMAAGAILNGFTMSVNGGKMPVWEPTLKLLNLDLDFKHIAFTEFSWKTLLADYIPVYLPWGRKFVISVGDILVFIGVFIFFVLKPRFQTQPSRAPHES</sequence>
<proteinExistence type="predicted"/>
<reference evidence="3" key="1">
    <citation type="submission" date="2007-05" db="EMBL/GenBank/DDBJ databases">
        <title>Complete sequence of Thermotoga petrophila RKU-1.</title>
        <authorList>
            <consortium name="US DOE Joint Genome Institute"/>
            <person name="Copeland A."/>
            <person name="Lucas S."/>
            <person name="Lapidus A."/>
            <person name="Barry K."/>
            <person name="Glavina del Rio T."/>
            <person name="Dalin E."/>
            <person name="Tice H."/>
            <person name="Pitluck S."/>
            <person name="Sims D."/>
            <person name="Brettin T."/>
            <person name="Bruce D."/>
            <person name="Detter J.C."/>
            <person name="Han C."/>
            <person name="Tapia R."/>
            <person name="Schmutz J."/>
            <person name="Larimer F."/>
            <person name="Land M."/>
            <person name="Hauser L."/>
            <person name="Kyrpides N."/>
            <person name="Mikhailova N."/>
            <person name="Nelson K."/>
            <person name="Gogarten J.P."/>
            <person name="Noll K."/>
            <person name="Richardson P."/>
        </authorList>
    </citation>
    <scope>NUCLEOTIDE SEQUENCE [LARGE SCALE GENOMIC DNA]</scope>
    <source>
        <strain evidence="3">ATCC BAA-488 / DSM 13995 / JCM 10881 / RKU-1</strain>
    </source>
</reference>
<keyword evidence="1" id="KW-0472">Membrane</keyword>
<evidence type="ECO:0000313" key="2">
    <source>
        <dbReference type="EMBL" id="ABQ47339.1"/>
    </source>
</evidence>
<dbReference type="KEGG" id="tpt:Tpet_1325"/>
<evidence type="ECO:0000256" key="1">
    <source>
        <dbReference type="SAM" id="Phobius"/>
    </source>
</evidence>
<reference evidence="2 3" key="2">
    <citation type="journal article" date="2009" name="Proc. Natl. Acad. Sci. U.S.A.">
        <title>On the chimeric nature, thermophilic origin, and phylogenetic placement of the Thermotogales.</title>
        <authorList>
            <person name="Zhaxybayeva O."/>
            <person name="Swithers K.S."/>
            <person name="Lapierre P."/>
            <person name="Fournier G.P."/>
            <person name="Bickhart D.M."/>
            <person name="DeBoy R.T."/>
            <person name="Nelson K.E."/>
            <person name="Nesbo C.L."/>
            <person name="Doolittle W.F."/>
            <person name="Gogarten J.P."/>
            <person name="Noll K.M."/>
        </authorList>
    </citation>
    <scope>NUCLEOTIDE SEQUENCE [LARGE SCALE GENOMIC DNA]</scope>
    <source>
        <strain evidence="3">ATCC BAA-488 / DSM 13995 / JCM 10881 / RKU-1</strain>
    </source>
</reference>
<dbReference type="InterPro" id="IPR035168">
    <property type="entry name" value="DUF5317"/>
</dbReference>
<organism evidence="2 3">
    <name type="scientific">Thermotoga petrophila (strain ATCC BAA-488 / DSM 13995 / JCM 10881 / RKU-1)</name>
    <dbReference type="NCBI Taxonomy" id="390874"/>
    <lineage>
        <taxon>Bacteria</taxon>
        <taxon>Thermotogati</taxon>
        <taxon>Thermotogota</taxon>
        <taxon>Thermotogae</taxon>
        <taxon>Thermotogales</taxon>
        <taxon>Thermotogaceae</taxon>
        <taxon>Thermotoga</taxon>
    </lineage>
</organism>
<dbReference type="Proteomes" id="UP000006558">
    <property type="component" value="Chromosome"/>
</dbReference>